<dbReference type="PANTHER" id="PTHR43095:SF5">
    <property type="entry name" value="XYLULOSE KINASE"/>
    <property type="match status" value="1"/>
</dbReference>
<dbReference type="EMBL" id="CP054142">
    <property type="protein sequence ID" value="QTQ14242.1"/>
    <property type="molecule type" value="Genomic_DNA"/>
</dbReference>
<evidence type="ECO:0000313" key="10">
    <source>
        <dbReference type="Proteomes" id="UP000671908"/>
    </source>
</evidence>
<dbReference type="InterPro" id="IPR050406">
    <property type="entry name" value="FGGY_Carb_Kinase"/>
</dbReference>
<keyword evidence="4 9" id="KW-0418">Kinase</keyword>
<keyword evidence="3" id="KW-0547">Nucleotide-binding</keyword>
<accession>A0A975F4D0</accession>
<dbReference type="InterPro" id="IPR013449">
    <property type="entry name" value="Rhamnulokinase"/>
</dbReference>
<keyword evidence="2" id="KW-0808">Transferase</keyword>
<reference evidence="9 10" key="1">
    <citation type="journal article" date="2021" name="Microbiol. Resour. Announc.">
        <title>Complete Genome Sequences of Three Human Oral Treponema parvum Isolates.</title>
        <authorList>
            <person name="Zeng H."/>
            <person name="Watt R.M."/>
        </authorList>
    </citation>
    <scope>NUCLEOTIDE SEQUENCE [LARGE SCALE GENOMIC DNA]</scope>
    <source>
        <strain evidence="9 10">ATCC 700770</strain>
    </source>
</reference>
<evidence type="ECO:0000256" key="6">
    <source>
        <dbReference type="ARBA" id="ARBA00023308"/>
    </source>
</evidence>
<dbReference type="InterPro" id="IPR018484">
    <property type="entry name" value="FGGY_N"/>
</dbReference>
<dbReference type="Pfam" id="PF00370">
    <property type="entry name" value="FGGY_N"/>
    <property type="match status" value="1"/>
</dbReference>
<dbReference type="InterPro" id="IPR018485">
    <property type="entry name" value="FGGY_C"/>
</dbReference>
<dbReference type="SUPFAM" id="SSF53067">
    <property type="entry name" value="Actin-like ATPase domain"/>
    <property type="match status" value="2"/>
</dbReference>
<evidence type="ECO:0000256" key="3">
    <source>
        <dbReference type="ARBA" id="ARBA00022741"/>
    </source>
</evidence>
<comment type="similarity">
    <text evidence="1">Belongs to the FGGY kinase family.</text>
</comment>
<evidence type="ECO:0000313" key="9">
    <source>
        <dbReference type="EMBL" id="QTQ14242.1"/>
    </source>
</evidence>
<dbReference type="RefSeq" id="WP_210118914.1">
    <property type="nucleotide sequence ID" value="NZ_CP054142.1"/>
</dbReference>
<keyword evidence="10" id="KW-1185">Reference proteome</keyword>
<dbReference type="Gene3D" id="3.30.420.40">
    <property type="match status" value="2"/>
</dbReference>
<protein>
    <submittedName>
        <fullName evidence="9">Carbohydrate kinase</fullName>
    </submittedName>
</protein>
<dbReference type="Pfam" id="PF02782">
    <property type="entry name" value="FGGY_C"/>
    <property type="match status" value="1"/>
</dbReference>
<gene>
    <name evidence="9" type="ORF">HRQ91_07145</name>
</gene>
<evidence type="ECO:0000259" key="8">
    <source>
        <dbReference type="Pfam" id="PF02782"/>
    </source>
</evidence>
<dbReference type="Proteomes" id="UP000671908">
    <property type="component" value="Chromosome"/>
</dbReference>
<proteinExistence type="inferred from homology"/>
<dbReference type="GO" id="GO:0008993">
    <property type="term" value="F:rhamnulokinase activity"/>
    <property type="evidence" value="ECO:0007669"/>
    <property type="project" value="InterPro"/>
</dbReference>
<keyword evidence="5" id="KW-0067">ATP-binding</keyword>
<sequence length="472" mass="52417">MNKITERYIGFDCGNSSIRTVVGTYDGDRIALEIISQVPNREYRGIKYDHWDILAIFHEMLNGMKLACAAFPDIRSFGISTWGIDFGLLGRSRELLGNPLCYRNVLGTLGMSRLSRRDLDMMFGATGIQNHPMNSLYQLLGIREALGEYYEQAKVLLLIPDLLNYLFTGEVNSETSIFSTTQLLDMRTRRLSEAVLSATGLDKSLFVPMIPHGNVRGTLKQSLAEMYHIPKLHAVSVPSHDTAAAVVCVPSEQERFAFISSGTWSLIGTETSSPIVNDTVMELGFTNEGGVFDSITLLKNSCGMHILQNIKREMESLDSRSYRWDELVALSMPGLGKNDIPTFDPNSDLLYHPDSMIRAITKLTGLQDIGLVLASAYRSLAISYRRAIEDLQTIIGETFDTIHIIGGGSKNDHLNQMTADLTGKTVVSGPEEATSLGIIAVQILHEHPDMSLHDIRTIIRKSVRLGRFVPRC</sequence>
<evidence type="ECO:0000256" key="5">
    <source>
        <dbReference type="ARBA" id="ARBA00022840"/>
    </source>
</evidence>
<evidence type="ECO:0000256" key="4">
    <source>
        <dbReference type="ARBA" id="ARBA00022777"/>
    </source>
</evidence>
<organism evidence="9 10">
    <name type="scientific">Treponema parvum</name>
    <dbReference type="NCBI Taxonomy" id="138851"/>
    <lineage>
        <taxon>Bacteria</taxon>
        <taxon>Pseudomonadati</taxon>
        <taxon>Spirochaetota</taxon>
        <taxon>Spirochaetia</taxon>
        <taxon>Spirochaetales</taxon>
        <taxon>Treponemataceae</taxon>
        <taxon>Treponema</taxon>
    </lineage>
</organism>
<dbReference type="GO" id="GO:0019301">
    <property type="term" value="P:rhamnose catabolic process"/>
    <property type="evidence" value="ECO:0007669"/>
    <property type="project" value="InterPro"/>
</dbReference>
<evidence type="ECO:0000256" key="2">
    <source>
        <dbReference type="ARBA" id="ARBA00022679"/>
    </source>
</evidence>
<dbReference type="PANTHER" id="PTHR43095">
    <property type="entry name" value="SUGAR KINASE"/>
    <property type="match status" value="1"/>
</dbReference>
<dbReference type="InterPro" id="IPR043129">
    <property type="entry name" value="ATPase_NBD"/>
</dbReference>
<dbReference type="GO" id="GO:0005524">
    <property type="term" value="F:ATP binding"/>
    <property type="evidence" value="ECO:0007669"/>
    <property type="project" value="UniProtKB-KW"/>
</dbReference>
<dbReference type="CDD" id="cd07771">
    <property type="entry name" value="ASKHA_NBD_FGGY_RhaB-like"/>
    <property type="match status" value="1"/>
</dbReference>
<feature type="domain" description="Carbohydrate kinase FGGY C-terminal" evidence="8">
    <location>
        <begin position="258"/>
        <end position="442"/>
    </location>
</feature>
<name>A0A975F4D0_9SPIR</name>
<evidence type="ECO:0000256" key="1">
    <source>
        <dbReference type="ARBA" id="ARBA00009156"/>
    </source>
</evidence>
<keyword evidence="6" id="KW-0684">Rhamnose metabolism</keyword>
<dbReference type="KEGG" id="tpav:HRQ91_07145"/>
<evidence type="ECO:0000259" key="7">
    <source>
        <dbReference type="Pfam" id="PF00370"/>
    </source>
</evidence>
<feature type="domain" description="Carbohydrate kinase FGGY N-terminal" evidence="7">
    <location>
        <begin position="8"/>
        <end position="248"/>
    </location>
</feature>
<dbReference type="AlphaFoldDB" id="A0A975F4D0"/>